<sequence>MWARPAVSLLLLVFQPAILGNVLLSPHSYAPKDVLFLGSSSRFQAQSILSHLCPLFLPPSGNVPPFKIPVTRARAKEALGIDDRSTSGRYEGSVWLEDEGRGSVRRGWHPLHPLLPFAQ</sequence>
<dbReference type="AlphaFoldDB" id="A0AAN6Z635"/>
<proteinExistence type="predicted"/>
<evidence type="ECO:0000256" key="1">
    <source>
        <dbReference type="SAM" id="SignalP"/>
    </source>
</evidence>
<evidence type="ECO:0008006" key="4">
    <source>
        <dbReference type="Google" id="ProtNLM"/>
    </source>
</evidence>
<evidence type="ECO:0000313" key="2">
    <source>
        <dbReference type="EMBL" id="KAK4127100.1"/>
    </source>
</evidence>
<dbReference type="RefSeq" id="XP_062650871.1">
    <property type="nucleotide sequence ID" value="XM_062792076.1"/>
</dbReference>
<dbReference type="EMBL" id="MU853224">
    <property type="protein sequence ID" value="KAK4127100.1"/>
    <property type="molecule type" value="Genomic_DNA"/>
</dbReference>
<feature type="signal peptide" evidence="1">
    <location>
        <begin position="1"/>
        <end position="20"/>
    </location>
</feature>
<gene>
    <name evidence="2" type="ORF">N657DRAFT_641035</name>
</gene>
<dbReference type="Proteomes" id="UP001302602">
    <property type="component" value="Unassembled WGS sequence"/>
</dbReference>
<reference evidence="2" key="1">
    <citation type="journal article" date="2023" name="Mol. Phylogenet. Evol.">
        <title>Genome-scale phylogeny and comparative genomics of the fungal order Sordariales.</title>
        <authorList>
            <person name="Hensen N."/>
            <person name="Bonometti L."/>
            <person name="Westerberg I."/>
            <person name="Brannstrom I.O."/>
            <person name="Guillou S."/>
            <person name="Cros-Aarteil S."/>
            <person name="Calhoun S."/>
            <person name="Haridas S."/>
            <person name="Kuo A."/>
            <person name="Mondo S."/>
            <person name="Pangilinan J."/>
            <person name="Riley R."/>
            <person name="LaButti K."/>
            <person name="Andreopoulos B."/>
            <person name="Lipzen A."/>
            <person name="Chen C."/>
            <person name="Yan M."/>
            <person name="Daum C."/>
            <person name="Ng V."/>
            <person name="Clum A."/>
            <person name="Steindorff A."/>
            <person name="Ohm R.A."/>
            <person name="Martin F."/>
            <person name="Silar P."/>
            <person name="Natvig D.O."/>
            <person name="Lalanne C."/>
            <person name="Gautier V."/>
            <person name="Ament-Velasquez S.L."/>
            <person name="Kruys A."/>
            <person name="Hutchinson M.I."/>
            <person name="Powell A.J."/>
            <person name="Barry K."/>
            <person name="Miller A.N."/>
            <person name="Grigoriev I.V."/>
            <person name="Debuchy R."/>
            <person name="Gladieux P."/>
            <person name="Hiltunen Thoren M."/>
            <person name="Johannesson H."/>
        </authorList>
    </citation>
    <scope>NUCLEOTIDE SEQUENCE</scope>
    <source>
        <strain evidence="2">CBS 731.68</strain>
    </source>
</reference>
<protein>
    <recommendedName>
        <fullName evidence="4">Secreted protein</fullName>
    </recommendedName>
</protein>
<feature type="chain" id="PRO_5042826103" description="Secreted protein" evidence="1">
    <location>
        <begin position="21"/>
        <end position="119"/>
    </location>
</feature>
<keyword evidence="1" id="KW-0732">Signal</keyword>
<comment type="caution">
    <text evidence="2">The sequence shown here is derived from an EMBL/GenBank/DDBJ whole genome shotgun (WGS) entry which is preliminary data.</text>
</comment>
<organism evidence="2 3">
    <name type="scientific">Parathielavia appendiculata</name>
    <dbReference type="NCBI Taxonomy" id="2587402"/>
    <lineage>
        <taxon>Eukaryota</taxon>
        <taxon>Fungi</taxon>
        <taxon>Dikarya</taxon>
        <taxon>Ascomycota</taxon>
        <taxon>Pezizomycotina</taxon>
        <taxon>Sordariomycetes</taxon>
        <taxon>Sordariomycetidae</taxon>
        <taxon>Sordariales</taxon>
        <taxon>Chaetomiaceae</taxon>
        <taxon>Parathielavia</taxon>
    </lineage>
</organism>
<evidence type="ECO:0000313" key="3">
    <source>
        <dbReference type="Proteomes" id="UP001302602"/>
    </source>
</evidence>
<dbReference type="GeneID" id="87828845"/>
<accession>A0AAN6Z635</accession>
<reference evidence="2" key="2">
    <citation type="submission" date="2023-05" db="EMBL/GenBank/DDBJ databases">
        <authorList>
            <consortium name="Lawrence Berkeley National Laboratory"/>
            <person name="Steindorff A."/>
            <person name="Hensen N."/>
            <person name="Bonometti L."/>
            <person name="Westerberg I."/>
            <person name="Brannstrom I.O."/>
            <person name="Guillou S."/>
            <person name="Cros-Aarteil S."/>
            <person name="Calhoun S."/>
            <person name="Haridas S."/>
            <person name="Kuo A."/>
            <person name="Mondo S."/>
            <person name="Pangilinan J."/>
            <person name="Riley R."/>
            <person name="Labutti K."/>
            <person name="Andreopoulos B."/>
            <person name="Lipzen A."/>
            <person name="Chen C."/>
            <person name="Yanf M."/>
            <person name="Daum C."/>
            <person name="Ng V."/>
            <person name="Clum A."/>
            <person name="Ohm R."/>
            <person name="Martin F."/>
            <person name="Silar P."/>
            <person name="Natvig D."/>
            <person name="Lalanne C."/>
            <person name="Gautier V."/>
            <person name="Ament-Velasquez S.L."/>
            <person name="Kruys A."/>
            <person name="Hutchinson M.I."/>
            <person name="Powell A.J."/>
            <person name="Barry K."/>
            <person name="Miller A.N."/>
            <person name="Grigoriev I.V."/>
            <person name="Debuchy R."/>
            <person name="Gladieux P."/>
            <person name="Thoren M.H."/>
            <person name="Johannesson H."/>
        </authorList>
    </citation>
    <scope>NUCLEOTIDE SEQUENCE</scope>
    <source>
        <strain evidence="2">CBS 731.68</strain>
    </source>
</reference>
<keyword evidence="3" id="KW-1185">Reference proteome</keyword>
<name>A0AAN6Z635_9PEZI</name>